<reference evidence="1 2" key="1">
    <citation type="journal article" date="2012" name="PLoS Pathog.">
        <title>Diverse lifestyles and strategies of plant pathogenesis encoded in the genomes of eighteen Dothideomycetes fungi.</title>
        <authorList>
            <person name="Ohm R.A."/>
            <person name="Feau N."/>
            <person name="Henrissat B."/>
            <person name="Schoch C.L."/>
            <person name="Horwitz B.A."/>
            <person name="Barry K.W."/>
            <person name="Condon B.J."/>
            <person name="Copeland A.C."/>
            <person name="Dhillon B."/>
            <person name="Glaser F."/>
            <person name="Hesse C.N."/>
            <person name="Kosti I."/>
            <person name="LaButti K."/>
            <person name="Lindquist E.A."/>
            <person name="Lucas S."/>
            <person name="Salamov A.A."/>
            <person name="Bradshaw R.E."/>
            <person name="Ciuffetti L."/>
            <person name="Hamelin R.C."/>
            <person name="Kema G.H.J."/>
            <person name="Lawrence C."/>
            <person name="Scott J.A."/>
            <person name="Spatafora J.W."/>
            <person name="Turgeon B.G."/>
            <person name="de Wit P.J.G.M."/>
            <person name="Zhong S."/>
            <person name="Goodwin S.B."/>
            <person name="Grigoriev I.V."/>
        </authorList>
    </citation>
    <scope>NUCLEOTIDE SEQUENCE [LARGE SCALE GENOMIC DNA]</scope>
    <source>
        <strain evidence="2">C5 / ATCC 48332 / race O</strain>
    </source>
</reference>
<evidence type="ECO:0000313" key="1">
    <source>
        <dbReference type="EMBL" id="EMD88662.1"/>
    </source>
</evidence>
<reference evidence="2" key="2">
    <citation type="journal article" date="2013" name="PLoS Genet.">
        <title>Comparative genome structure, secondary metabolite, and effector coding capacity across Cochliobolus pathogens.</title>
        <authorList>
            <person name="Condon B.J."/>
            <person name="Leng Y."/>
            <person name="Wu D."/>
            <person name="Bushley K.E."/>
            <person name="Ohm R.A."/>
            <person name="Otillar R."/>
            <person name="Martin J."/>
            <person name="Schackwitz W."/>
            <person name="Grimwood J."/>
            <person name="MohdZainudin N."/>
            <person name="Xue C."/>
            <person name="Wang R."/>
            <person name="Manning V.A."/>
            <person name="Dhillon B."/>
            <person name="Tu Z.J."/>
            <person name="Steffenson B.J."/>
            <person name="Salamov A."/>
            <person name="Sun H."/>
            <person name="Lowry S."/>
            <person name="LaButti K."/>
            <person name="Han J."/>
            <person name="Copeland A."/>
            <person name="Lindquist E."/>
            <person name="Barry K."/>
            <person name="Schmutz J."/>
            <person name="Baker S.E."/>
            <person name="Ciuffetti L.M."/>
            <person name="Grigoriev I.V."/>
            <person name="Zhong S."/>
            <person name="Turgeon B.G."/>
        </authorList>
    </citation>
    <scope>NUCLEOTIDE SEQUENCE [LARGE SCALE GENOMIC DNA]</scope>
    <source>
        <strain evidence="2">C5 / ATCC 48332 / race O</strain>
    </source>
</reference>
<name>M2UL22_COCH5</name>
<dbReference type="EMBL" id="KB445580">
    <property type="protein sequence ID" value="EMD88662.1"/>
    <property type="molecule type" value="Genomic_DNA"/>
</dbReference>
<dbReference type="Proteomes" id="UP000016936">
    <property type="component" value="Unassembled WGS sequence"/>
</dbReference>
<dbReference type="AlphaFoldDB" id="M2UL22"/>
<dbReference type="PANTHER" id="PTHR36091:SF2">
    <property type="entry name" value="AMINOGLYCOSIDE PHOSPHOTRANSFERASE DOMAIN-CONTAINING PROTEIN"/>
    <property type="match status" value="1"/>
</dbReference>
<dbReference type="GO" id="GO:0005739">
    <property type="term" value="C:mitochondrion"/>
    <property type="evidence" value="ECO:0007669"/>
    <property type="project" value="TreeGrafter"/>
</dbReference>
<keyword evidence="2" id="KW-1185">Reference proteome</keyword>
<proteinExistence type="predicted"/>
<dbReference type="eggNOG" id="ENOG502SHAC">
    <property type="taxonomic scope" value="Eukaryota"/>
</dbReference>
<gene>
    <name evidence="1" type="ORF">COCHEDRAFT_1032831</name>
</gene>
<accession>M2UL22</accession>
<evidence type="ECO:0000313" key="2">
    <source>
        <dbReference type="Proteomes" id="UP000016936"/>
    </source>
</evidence>
<protein>
    <submittedName>
        <fullName evidence="1">Uncharacterized protein</fullName>
    </submittedName>
</protein>
<organism evidence="1 2">
    <name type="scientific">Cochliobolus heterostrophus (strain C5 / ATCC 48332 / race O)</name>
    <name type="common">Southern corn leaf blight fungus</name>
    <name type="synonym">Bipolaris maydis</name>
    <dbReference type="NCBI Taxonomy" id="701091"/>
    <lineage>
        <taxon>Eukaryota</taxon>
        <taxon>Fungi</taxon>
        <taxon>Dikarya</taxon>
        <taxon>Ascomycota</taxon>
        <taxon>Pezizomycotina</taxon>
        <taxon>Dothideomycetes</taxon>
        <taxon>Pleosporomycetidae</taxon>
        <taxon>Pleosporales</taxon>
        <taxon>Pleosporineae</taxon>
        <taxon>Pleosporaceae</taxon>
        <taxon>Bipolaris</taxon>
    </lineage>
</organism>
<dbReference type="OrthoDB" id="10003767at2759"/>
<sequence>MAGVIDWQHCKILTLFLRCGIPDSLQGYDDSISESLTFPELLPNFHELSENTQSREEMLLRRRQIQYFYFAATASLNPTHHDALATKFSILRRKLFVHVAYPWDGDIVTLKNDLVYLTKNWDEFVTSKSNTGDETSHPCPIAFSEDEVAECLRLNHTKVEADEQLRACIDAIGIEIEGWVPAELYDEKNQRVQEFKAVALEATESEEE</sequence>
<dbReference type="STRING" id="701091.M2UL22"/>
<dbReference type="OMA" id="HEREVSW"/>
<dbReference type="InterPro" id="IPR051035">
    <property type="entry name" value="Mito_inheritance_9"/>
</dbReference>
<dbReference type="PANTHER" id="PTHR36091">
    <property type="entry name" value="ALTERED INHERITANCE OF MITOCHONDRIA PROTEIN 9, MITOCHONDRIAL"/>
    <property type="match status" value="1"/>
</dbReference>
<dbReference type="HOGENOM" id="CLU_122949_0_0_1"/>